<comment type="caution">
    <text evidence="4">The sequence shown here is derived from an EMBL/GenBank/DDBJ whole genome shotgun (WGS) entry which is preliminary data.</text>
</comment>
<dbReference type="SMART" id="SM00054">
    <property type="entry name" value="EFh"/>
    <property type="match status" value="2"/>
</dbReference>
<proteinExistence type="inferred from homology"/>
<dbReference type="GO" id="GO:0015631">
    <property type="term" value="F:tubulin binding"/>
    <property type="evidence" value="ECO:0007669"/>
    <property type="project" value="InterPro"/>
</dbReference>
<evidence type="ECO:0000313" key="5">
    <source>
        <dbReference type="Proteomes" id="UP001190700"/>
    </source>
</evidence>
<dbReference type="Pfam" id="PF05517">
    <property type="entry name" value="p25-alpha"/>
    <property type="match status" value="2"/>
</dbReference>
<sequence length="359" mass="40871">MSDPAVPTDFWDLVTEAEEREATARTFFLKHDTDGSNSIDRSELGFALAELGALDGMDDVAVEEFIEQQFVVLDADGSGSISFPEFIDIYNAAIRKREDQISVDCPELQEVYHSLCTFKNFRRRDGLQIGTGDWLKSQLPLESWQKMCKDANFLSKAFSKGKADKVYLDHKARGEKNLRYKQFLLALGAVAELKGMDCKSLVVELLKKANLVSDSILQKQKTQKFLYTGKFASKDTSGDEKRLVNADALTGLRNLYERFCLLGQADPKKAIRANKTDEMEEFKFIKLCRDCSLIDSAVTVKTAELIYQECKPKDQPRLNFMNFRKAITLMAKEKRMPEEELLTYLSLLKKMDDEDPPQE</sequence>
<dbReference type="GO" id="GO:0046785">
    <property type="term" value="P:microtubule polymerization"/>
    <property type="evidence" value="ECO:0007669"/>
    <property type="project" value="InterPro"/>
</dbReference>
<organism evidence="4 5">
    <name type="scientific">Cymbomonas tetramitiformis</name>
    <dbReference type="NCBI Taxonomy" id="36881"/>
    <lineage>
        <taxon>Eukaryota</taxon>
        <taxon>Viridiplantae</taxon>
        <taxon>Chlorophyta</taxon>
        <taxon>Pyramimonadophyceae</taxon>
        <taxon>Pyramimonadales</taxon>
        <taxon>Pyramimonadaceae</taxon>
        <taxon>Cymbomonas</taxon>
    </lineage>
</organism>
<dbReference type="PANTHER" id="PTHR12932">
    <property type="entry name" value="P25 ALPHA-RELATED"/>
    <property type="match status" value="1"/>
</dbReference>
<keyword evidence="5" id="KW-1185">Reference proteome</keyword>
<dbReference type="GO" id="GO:0001578">
    <property type="term" value="P:microtubule bundle formation"/>
    <property type="evidence" value="ECO:0007669"/>
    <property type="project" value="TreeGrafter"/>
</dbReference>
<name>A0AAE0LHR2_9CHLO</name>
<accession>A0AAE0LHR2</accession>
<dbReference type="PANTHER" id="PTHR12932:SF9">
    <property type="entry name" value="TUBULIN POLYMERIZATION-PROMOTING PROTEIN HOMOLOG"/>
    <property type="match status" value="1"/>
</dbReference>
<dbReference type="PROSITE" id="PS00018">
    <property type="entry name" value="EF_HAND_1"/>
    <property type="match status" value="2"/>
</dbReference>
<dbReference type="GO" id="GO:0032273">
    <property type="term" value="P:positive regulation of protein polymerization"/>
    <property type="evidence" value="ECO:0007669"/>
    <property type="project" value="TreeGrafter"/>
</dbReference>
<dbReference type="InterPro" id="IPR011992">
    <property type="entry name" value="EF-hand-dom_pair"/>
</dbReference>
<dbReference type="Proteomes" id="UP001190700">
    <property type="component" value="Unassembled WGS sequence"/>
</dbReference>
<evidence type="ECO:0000256" key="1">
    <source>
        <dbReference type="ARBA" id="ARBA00010994"/>
    </source>
</evidence>
<dbReference type="Pfam" id="PF13499">
    <property type="entry name" value="EF-hand_7"/>
    <property type="match status" value="1"/>
</dbReference>
<reference evidence="4 5" key="1">
    <citation type="journal article" date="2015" name="Genome Biol. Evol.">
        <title>Comparative Genomics of a Bacterivorous Green Alga Reveals Evolutionary Causalities and Consequences of Phago-Mixotrophic Mode of Nutrition.</title>
        <authorList>
            <person name="Burns J.A."/>
            <person name="Paasch A."/>
            <person name="Narechania A."/>
            <person name="Kim E."/>
        </authorList>
    </citation>
    <scope>NUCLEOTIDE SEQUENCE [LARGE SCALE GENOMIC DNA]</scope>
    <source>
        <strain evidence="4 5">PLY_AMNH</strain>
    </source>
</reference>
<dbReference type="GO" id="GO:0005874">
    <property type="term" value="C:microtubule"/>
    <property type="evidence" value="ECO:0007669"/>
    <property type="project" value="TreeGrafter"/>
</dbReference>
<dbReference type="GO" id="GO:0005509">
    <property type="term" value="F:calcium ion binding"/>
    <property type="evidence" value="ECO:0007669"/>
    <property type="project" value="InterPro"/>
</dbReference>
<evidence type="ECO:0000313" key="4">
    <source>
        <dbReference type="EMBL" id="KAK3285229.1"/>
    </source>
</evidence>
<feature type="domain" description="EF-hand" evidence="3">
    <location>
        <begin position="61"/>
        <end position="96"/>
    </location>
</feature>
<comment type="similarity">
    <text evidence="1">Belongs to the TPPP family.</text>
</comment>
<dbReference type="InterPro" id="IPR008907">
    <property type="entry name" value="TPP/p25"/>
</dbReference>
<dbReference type="PROSITE" id="PS50222">
    <property type="entry name" value="EF_HAND_2"/>
    <property type="match status" value="2"/>
</dbReference>
<keyword evidence="2" id="KW-0106">Calcium</keyword>
<dbReference type="InterPro" id="IPR002048">
    <property type="entry name" value="EF_hand_dom"/>
</dbReference>
<protein>
    <recommendedName>
        <fullName evidence="3">EF-hand domain-containing protein</fullName>
    </recommendedName>
</protein>
<dbReference type="InterPro" id="IPR018247">
    <property type="entry name" value="EF_Hand_1_Ca_BS"/>
</dbReference>
<dbReference type="SUPFAM" id="SSF47473">
    <property type="entry name" value="EF-hand"/>
    <property type="match status" value="3"/>
</dbReference>
<gene>
    <name evidence="4" type="ORF">CYMTET_7152</name>
</gene>
<dbReference type="EMBL" id="LGRX02001911">
    <property type="protein sequence ID" value="KAK3285229.1"/>
    <property type="molecule type" value="Genomic_DNA"/>
</dbReference>
<feature type="domain" description="EF-hand" evidence="3">
    <location>
        <begin position="19"/>
        <end position="54"/>
    </location>
</feature>
<dbReference type="Gene3D" id="1.10.238.10">
    <property type="entry name" value="EF-hand"/>
    <property type="match status" value="3"/>
</dbReference>
<evidence type="ECO:0000259" key="3">
    <source>
        <dbReference type="PROSITE" id="PS50222"/>
    </source>
</evidence>
<dbReference type="AlphaFoldDB" id="A0AAE0LHR2"/>
<evidence type="ECO:0000256" key="2">
    <source>
        <dbReference type="ARBA" id="ARBA00022837"/>
    </source>
</evidence>
<dbReference type="CDD" id="cd00051">
    <property type="entry name" value="EFh"/>
    <property type="match status" value="1"/>
</dbReference>